<keyword evidence="3" id="KW-0997">Cell inner membrane</keyword>
<dbReference type="Proteomes" id="UP000294911">
    <property type="component" value="Unassembled WGS sequence"/>
</dbReference>
<keyword evidence="4 7" id="KW-0808">Transferase</keyword>
<dbReference type="Pfam" id="PF03279">
    <property type="entry name" value="Lip_A_acyltrans"/>
    <property type="match status" value="1"/>
</dbReference>
<accession>A0A4R2Q1Q1</accession>
<dbReference type="NCBIfam" id="NF005919">
    <property type="entry name" value="PRK07920.1"/>
    <property type="match status" value="1"/>
</dbReference>
<dbReference type="PANTHER" id="PTHR30606">
    <property type="entry name" value="LIPID A BIOSYNTHESIS LAUROYL ACYLTRANSFERASE"/>
    <property type="match status" value="1"/>
</dbReference>
<keyword evidence="5" id="KW-0472">Membrane</keyword>
<evidence type="ECO:0000313" key="7">
    <source>
        <dbReference type="EMBL" id="TCP41654.1"/>
    </source>
</evidence>
<dbReference type="OrthoDB" id="9803456at2"/>
<evidence type="ECO:0000256" key="2">
    <source>
        <dbReference type="ARBA" id="ARBA00022475"/>
    </source>
</evidence>
<name>A0A4R2Q1Q1_9PSEU</name>
<keyword evidence="6" id="KW-0012">Acyltransferase</keyword>
<dbReference type="GO" id="GO:0016746">
    <property type="term" value="F:acyltransferase activity"/>
    <property type="evidence" value="ECO:0007669"/>
    <property type="project" value="UniProtKB-KW"/>
</dbReference>
<gene>
    <name evidence="7" type="ORF">EV191_12539</name>
</gene>
<evidence type="ECO:0000256" key="3">
    <source>
        <dbReference type="ARBA" id="ARBA00022519"/>
    </source>
</evidence>
<dbReference type="PANTHER" id="PTHR30606:SF10">
    <property type="entry name" value="PHOSPHATIDYLINOSITOL MANNOSIDE ACYLTRANSFERASE"/>
    <property type="match status" value="1"/>
</dbReference>
<dbReference type="CDD" id="cd07984">
    <property type="entry name" value="LPLAT_LABLAT-like"/>
    <property type="match status" value="1"/>
</dbReference>
<evidence type="ECO:0000256" key="6">
    <source>
        <dbReference type="ARBA" id="ARBA00023315"/>
    </source>
</evidence>
<keyword evidence="8" id="KW-1185">Reference proteome</keyword>
<organism evidence="7 8">
    <name type="scientific">Tamaricihabitans halophyticus</name>
    <dbReference type="NCBI Taxonomy" id="1262583"/>
    <lineage>
        <taxon>Bacteria</taxon>
        <taxon>Bacillati</taxon>
        <taxon>Actinomycetota</taxon>
        <taxon>Actinomycetes</taxon>
        <taxon>Pseudonocardiales</taxon>
        <taxon>Pseudonocardiaceae</taxon>
        <taxon>Tamaricihabitans</taxon>
    </lineage>
</organism>
<dbReference type="GO" id="GO:0005886">
    <property type="term" value="C:plasma membrane"/>
    <property type="evidence" value="ECO:0007669"/>
    <property type="project" value="UniProtKB-SubCell"/>
</dbReference>
<comment type="caution">
    <text evidence="7">The sequence shown here is derived from an EMBL/GenBank/DDBJ whole genome shotgun (WGS) entry which is preliminary data.</text>
</comment>
<dbReference type="InterPro" id="IPR004960">
    <property type="entry name" value="LipA_acyltrans"/>
</dbReference>
<dbReference type="RefSeq" id="WP_132881046.1">
    <property type="nucleotide sequence ID" value="NZ_SLXQ01000025.1"/>
</dbReference>
<sequence length="306" mass="33518">MSGRLGERIQDHGYGLGWRLVRALPKGIASGAFQLGADLAAWRGGPRAAQLRRNLARVVPQAGPAELDELVRDGLRSYARYWREAFRLPAMDLGATFRQVHSVATGMEYVDAALEAGNGAVLALPHSGNWDISGVYLVGYSGQFTTVVERLEPESVYQRFVAYRESLGFEVIPHDGTGGSPTRLLLKRLRQNRLVCLLSDRDLSPSGMPVSFFGEQARMPAGPAKLAAYTGAALLPAHTWFTEDGWGLRIHPPIRVNAKEEVPAAMQTLADVFAADIATHPADWHMMQPLWDRDLPGDDRAAGPQR</sequence>
<dbReference type="GO" id="GO:0009247">
    <property type="term" value="P:glycolipid biosynthetic process"/>
    <property type="evidence" value="ECO:0007669"/>
    <property type="project" value="UniProtKB-ARBA"/>
</dbReference>
<evidence type="ECO:0000256" key="5">
    <source>
        <dbReference type="ARBA" id="ARBA00023136"/>
    </source>
</evidence>
<evidence type="ECO:0000256" key="4">
    <source>
        <dbReference type="ARBA" id="ARBA00022679"/>
    </source>
</evidence>
<dbReference type="EMBL" id="SLXQ01000025">
    <property type="protein sequence ID" value="TCP41654.1"/>
    <property type="molecule type" value="Genomic_DNA"/>
</dbReference>
<comment type="subcellular location">
    <subcellularLocation>
        <location evidence="1">Cell inner membrane</location>
    </subcellularLocation>
</comment>
<reference evidence="7 8" key="1">
    <citation type="submission" date="2019-03" db="EMBL/GenBank/DDBJ databases">
        <title>Genomic Encyclopedia of Type Strains, Phase IV (KMG-IV): sequencing the most valuable type-strain genomes for metagenomic binning, comparative biology and taxonomic classification.</title>
        <authorList>
            <person name="Goeker M."/>
        </authorList>
    </citation>
    <scope>NUCLEOTIDE SEQUENCE [LARGE SCALE GENOMIC DNA]</scope>
    <source>
        <strain evidence="7 8">DSM 45765</strain>
    </source>
</reference>
<dbReference type="AlphaFoldDB" id="A0A4R2Q1Q1"/>
<protein>
    <submittedName>
        <fullName evidence="7">KDO2-lipid IV(A) lauroyltransferase</fullName>
    </submittedName>
</protein>
<evidence type="ECO:0000313" key="8">
    <source>
        <dbReference type="Proteomes" id="UP000294911"/>
    </source>
</evidence>
<proteinExistence type="predicted"/>
<keyword evidence="2" id="KW-1003">Cell membrane</keyword>
<evidence type="ECO:0000256" key="1">
    <source>
        <dbReference type="ARBA" id="ARBA00004533"/>
    </source>
</evidence>